<keyword evidence="1" id="KW-0472">Membrane</keyword>
<dbReference type="Proteomes" id="UP000326170">
    <property type="component" value="Chromosome"/>
</dbReference>
<feature type="transmembrane region" description="Helical" evidence="1">
    <location>
        <begin position="237"/>
        <end position="262"/>
    </location>
</feature>
<dbReference type="GeneID" id="42300663"/>
<proteinExistence type="predicted"/>
<dbReference type="AlphaFoldDB" id="A0A5P9P2C9"/>
<protein>
    <submittedName>
        <fullName evidence="3">Cell shape determination protein CcmA</fullName>
    </submittedName>
</protein>
<feature type="domain" description="DUF8173" evidence="2">
    <location>
        <begin position="189"/>
        <end position="341"/>
    </location>
</feature>
<evidence type="ECO:0000313" key="4">
    <source>
        <dbReference type="Proteomes" id="UP000326170"/>
    </source>
</evidence>
<dbReference type="EMBL" id="CP045488">
    <property type="protein sequence ID" value="QFU82186.1"/>
    <property type="molecule type" value="Genomic_DNA"/>
</dbReference>
<dbReference type="InterPro" id="IPR058486">
    <property type="entry name" value="DUF8173"/>
</dbReference>
<dbReference type="Pfam" id="PF26514">
    <property type="entry name" value="DUF8173"/>
    <property type="match status" value="1"/>
</dbReference>
<reference evidence="3 4" key="1">
    <citation type="journal article" date="2007" name="Int. J. Syst. Evol. Microbiol.">
        <title>Natronorubrum sulfidifaciens sp. nov., an extremely haloalkaliphilic archaeon isolated from Aiding salt lake in Xin-Jiang, China.</title>
        <authorList>
            <person name="Cui H.L."/>
            <person name="Tohty D."/>
            <person name="Liu H.C."/>
            <person name="Liu S.J."/>
            <person name="Oren A."/>
            <person name="Zhou P.J."/>
        </authorList>
    </citation>
    <scope>NUCLEOTIDE SEQUENCE [LARGE SCALE GENOMIC DNA]</scope>
    <source>
        <strain evidence="3 4">7-3</strain>
    </source>
</reference>
<keyword evidence="1" id="KW-1133">Transmembrane helix</keyword>
<evidence type="ECO:0000313" key="3">
    <source>
        <dbReference type="EMBL" id="QFU82186.1"/>
    </source>
</evidence>
<gene>
    <name evidence="3" type="ORF">GCU68_06405</name>
</gene>
<name>A0A5P9P2C9_9EURY</name>
<feature type="transmembrane region" description="Helical" evidence="1">
    <location>
        <begin position="193"/>
        <end position="217"/>
    </location>
</feature>
<organism evidence="3 4">
    <name type="scientific">Natronorubrum aibiense</name>
    <dbReference type="NCBI Taxonomy" id="348826"/>
    <lineage>
        <taxon>Archaea</taxon>
        <taxon>Methanobacteriati</taxon>
        <taxon>Methanobacteriota</taxon>
        <taxon>Stenosarchaea group</taxon>
        <taxon>Halobacteria</taxon>
        <taxon>Halobacteriales</taxon>
        <taxon>Natrialbaceae</taxon>
        <taxon>Natronorubrum</taxon>
    </lineage>
</organism>
<feature type="transmembrane region" description="Helical" evidence="1">
    <location>
        <begin position="321"/>
        <end position="339"/>
    </location>
</feature>
<keyword evidence="1" id="KW-0812">Transmembrane</keyword>
<evidence type="ECO:0000256" key="1">
    <source>
        <dbReference type="SAM" id="Phobius"/>
    </source>
</evidence>
<evidence type="ECO:0000259" key="2">
    <source>
        <dbReference type="Pfam" id="PF26514"/>
    </source>
</evidence>
<keyword evidence="4" id="KW-1185">Reference proteome</keyword>
<feature type="transmembrane region" description="Helical" evidence="1">
    <location>
        <begin position="268"/>
        <end position="292"/>
    </location>
</feature>
<sequence length="362" mass="36194">MDRNQRLRTVVVIAVIALVLAGTVPATVAAQSDARTGGTIVVDEGETVDELEAFGGSIVVRGTVTGDVSAAGGDVVIEDGGEVGGTLEVASGSVTIAGVVDGDVDVGAGSLTVAESGTIGGDLRAGVGSATIDGTIEGDAEIGAETIRLGEGASIAGDLRYDGNLEGNTDAVAGTIEQDSSLGISTTPTIPTFAPWVFAAYAFAVNLLLGAVLLALFPRFSGNVAARVSTGPLRTGLVGLGVFVGVPILLIALLITVIGIPLSVIGAFVFALLLWIGAVYGWFAVAAALLSAVGIGNRWLALVVGLAVGTALSRAPFVGGLITLIVLLLGLGAIARALYGHRRSVRERDRRVGAGSDGPTTD</sequence>
<dbReference type="RefSeq" id="WP_152939977.1">
    <property type="nucleotide sequence ID" value="NZ_CP045488.1"/>
</dbReference>
<accession>A0A5P9P2C9</accession>
<dbReference type="KEGG" id="nas:GCU68_06405"/>
<feature type="transmembrane region" description="Helical" evidence="1">
    <location>
        <begin position="299"/>
        <end position="315"/>
    </location>
</feature>
<dbReference type="OrthoDB" id="293642at2157"/>